<proteinExistence type="predicted"/>
<protein>
    <submittedName>
        <fullName evidence="2">Uncharacterized protein</fullName>
    </submittedName>
</protein>
<reference evidence="2 3" key="1">
    <citation type="submission" date="2016-02" db="EMBL/GenBank/DDBJ databases">
        <title>Draft genome sequence of hydrocarbon degrading Staphylococcus saprophyticus Strain CNV2, isolated from crude-oil contaminated soil from Noonmati Oil Refinery, Guwahati, Assam, India.</title>
        <authorList>
            <person name="Mukherjee A."/>
            <person name="Chettri B."/>
            <person name="Langpoklakpam J."/>
            <person name="Singh A.K."/>
            <person name="Chattopadhyay D.J."/>
        </authorList>
    </citation>
    <scope>NUCLEOTIDE SEQUENCE [LARGE SCALE GENOMIC DNA]</scope>
    <source>
        <strain evidence="2 3">CNV2</strain>
    </source>
</reference>
<feature type="transmembrane region" description="Helical" evidence="1">
    <location>
        <begin position="31"/>
        <end position="51"/>
    </location>
</feature>
<sequence length="61" mass="6893">MKLHIKSIVKSLLIAIIIFIIFIAISGTKVILGASIMALIAFFGNYGSFLYEQYKLKKRDK</sequence>
<comment type="caution">
    <text evidence="2">The sequence shown here is derived from an EMBL/GenBank/DDBJ whole genome shotgun (WGS) entry which is preliminary data.</text>
</comment>
<evidence type="ECO:0000313" key="3">
    <source>
        <dbReference type="Proteomes" id="UP000075418"/>
    </source>
</evidence>
<feature type="transmembrane region" description="Helical" evidence="1">
    <location>
        <begin position="7"/>
        <end position="25"/>
    </location>
</feature>
<name>A0A151A4F7_9STAP</name>
<accession>A0A151A4F7</accession>
<dbReference type="Proteomes" id="UP000075418">
    <property type="component" value="Unassembled WGS sequence"/>
</dbReference>
<keyword evidence="1" id="KW-0812">Transmembrane</keyword>
<dbReference type="EMBL" id="LUGM01000002">
    <property type="protein sequence ID" value="KYH14050.1"/>
    <property type="molecule type" value="Genomic_DNA"/>
</dbReference>
<keyword evidence="1" id="KW-1133">Transmembrane helix</keyword>
<evidence type="ECO:0000313" key="2">
    <source>
        <dbReference type="EMBL" id="KYH14050.1"/>
    </source>
</evidence>
<gene>
    <name evidence="2" type="ORF">A0131_04445</name>
</gene>
<dbReference type="RefSeq" id="WP_061854273.1">
    <property type="nucleotide sequence ID" value="NZ_LUGM01000002.1"/>
</dbReference>
<keyword evidence="1" id="KW-0472">Membrane</keyword>
<evidence type="ECO:0000256" key="1">
    <source>
        <dbReference type="SAM" id="Phobius"/>
    </source>
</evidence>
<organism evidence="2 3">
    <name type="scientific">Staphylococcus kloosii</name>
    <dbReference type="NCBI Taxonomy" id="29384"/>
    <lineage>
        <taxon>Bacteria</taxon>
        <taxon>Bacillati</taxon>
        <taxon>Bacillota</taxon>
        <taxon>Bacilli</taxon>
        <taxon>Bacillales</taxon>
        <taxon>Staphylococcaceae</taxon>
        <taxon>Staphylococcus</taxon>
    </lineage>
</organism>
<dbReference type="AlphaFoldDB" id="A0A151A4F7"/>